<evidence type="ECO:0000313" key="7">
    <source>
        <dbReference type="EMBL" id="TCC04753.1"/>
    </source>
</evidence>
<feature type="transmembrane region" description="Helical" evidence="5">
    <location>
        <begin position="41"/>
        <end position="62"/>
    </location>
</feature>
<feature type="transmembrane region" description="Helical" evidence="5">
    <location>
        <begin position="243"/>
        <end position="260"/>
    </location>
</feature>
<feature type="transmembrane region" description="Helical" evidence="5">
    <location>
        <begin position="95"/>
        <end position="118"/>
    </location>
</feature>
<reference evidence="7 8" key="1">
    <citation type="submission" date="2019-02" db="EMBL/GenBank/DDBJ databases">
        <title>The draft genome of Kosakonia quasisacchari strain WCHKQ120001.</title>
        <authorList>
            <person name="Wang C."/>
            <person name="Feng Y."/>
            <person name="Zong Z."/>
        </authorList>
    </citation>
    <scope>NUCLEOTIDE SEQUENCE [LARGE SCALE GENOMIC DNA]</scope>
    <source>
        <strain evidence="7 8">WCHKQ120001</strain>
    </source>
</reference>
<accession>A0A4R0H4N3</accession>
<evidence type="ECO:0000256" key="3">
    <source>
        <dbReference type="ARBA" id="ARBA00022989"/>
    </source>
</evidence>
<sequence>MECLIMLNRVSFERILLFLIMAIVGSPYLSSWLPKVSDMPIGPLIRCVAILLFYVIIIYTLFLSGRFKINGSLITLFILMLLGILLSIIENRSNILQVVLGLHALVFYPMVFSILACYFNNDYDNDRWRRIASFLKRVLTVVFLITSSIAIIDVVTGGNFTLMLGYNPNYGGDNFSLINRYYDLVRANGGFADALAFGYLMVIAFIFFVYNIFSKYGSKYINLLGAILATTACFMSITRGAIIALICAGLFFLCRSNIIVKVSTSLIAFLLLVAISLSSYSDIFVGRFTDSDKGSKYSTTQRFDMASNSVDFLVNHPLGEGLGSQGAGSTLSQTTERINTDNFIFHGMLEAGIFGGLMFQLLILYQFRVFYKKTKGARRFFFALFFLYWLSAAVSSSFQAGILSVLFWVVCFIIYSETIITRRESLLERRK</sequence>
<feature type="transmembrane region" description="Helical" evidence="5">
    <location>
        <begin position="267"/>
        <end position="288"/>
    </location>
</feature>
<name>A0A4R0H4N3_9ENTR</name>
<feature type="transmembrane region" description="Helical" evidence="5">
    <location>
        <begin position="69"/>
        <end position="89"/>
    </location>
</feature>
<organism evidence="7 8">
    <name type="scientific">Kosakonia quasisacchari</name>
    <dbReference type="NCBI Taxonomy" id="2529380"/>
    <lineage>
        <taxon>Bacteria</taxon>
        <taxon>Pseudomonadati</taxon>
        <taxon>Pseudomonadota</taxon>
        <taxon>Gammaproteobacteria</taxon>
        <taxon>Enterobacterales</taxon>
        <taxon>Enterobacteriaceae</taxon>
        <taxon>Kosakonia</taxon>
    </lineage>
</organism>
<evidence type="ECO:0000313" key="8">
    <source>
        <dbReference type="Proteomes" id="UP000291793"/>
    </source>
</evidence>
<feature type="transmembrane region" description="Helical" evidence="5">
    <location>
        <begin position="194"/>
        <end position="213"/>
    </location>
</feature>
<keyword evidence="8" id="KW-1185">Reference proteome</keyword>
<feature type="transmembrane region" description="Helical" evidence="5">
    <location>
        <begin position="220"/>
        <end position="237"/>
    </location>
</feature>
<dbReference type="PANTHER" id="PTHR37422:SF17">
    <property type="entry name" value="O-ANTIGEN LIGASE"/>
    <property type="match status" value="1"/>
</dbReference>
<dbReference type="Proteomes" id="UP000291793">
    <property type="component" value="Unassembled WGS sequence"/>
</dbReference>
<evidence type="ECO:0000256" key="5">
    <source>
        <dbReference type="SAM" id="Phobius"/>
    </source>
</evidence>
<feature type="domain" description="O-antigen ligase-related" evidence="6">
    <location>
        <begin position="225"/>
        <end position="359"/>
    </location>
</feature>
<feature type="transmembrane region" description="Helical" evidence="5">
    <location>
        <begin position="343"/>
        <end position="365"/>
    </location>
</feature>
<gene>
    <name evidence="7" type="ORF">E0L21_14080</name>
</gene>
<keyword evidence="4 5" id="KW-0472">Membrane</keyword>
<comment type="subcellular location">
    <subcellularLocation>
        <location evidence="1">Membrane</location>
        <topology evidence="1">Multi-pass membrane protein</topology>
    </subcellularLocation>
</comment>
<keyword evidence="7" id="KW-0436">Ligase</keyword>
<evidence type="ECO:0000256" key="4">
    <source>
        <dbReference type="ARBA" id="ARBA00023136"/>
    </source>
</evidence>
<keyword evidence="2 5" id="KW-0812">Transmembrane</keyword>
<evidence type="ECO:0000259" key="6">
    <source>
        <dbReference type="Pfam" id="PF04932"/>
    </source>
</evidence>
<evidence type="ECO:0000256" key="1">
    <source>
        <dbReference type="ARBA" id="ARBA00004141"/>
    </source>
</evidence>
<feature type="transmembrane region" description="Helical" evidence="5">
    <location>
        <begin position="138"/>
        <end position="160"/>
    </location>
</feature>
<dbReference type="OrthoDB" id="783093at2"/>
<dbReference type="InterPro" id="IPR051533">
    <property type="entry name" value="WaaL-like"/>
</dbReference>
<keyword evidence="3 5" id="KW-1133">Transmembrane helix</keyword>
<dbReference type="AlphaFoldDB" id="A0A4R0H4N3"/>
<feature type="transmembrane region" description="Helical" evidence="5">
    <location>
        <begin position="12"/>
        <end position="29"/>
    </location>
</feature>
<dbReference type="GO" id="GO:0016020">
    <property type="term" value="C:membrane"/>
    <property type="evidence" value="ECO:0007669"/>
    <property type="project" value="UniProtKB-SubCell"/>
</dbReference>
<protein>
    <submittedName>
        <fullName evidence="7">O-antigen ligase domain-containing protein</fullName>
    </submittedName>
</protein>
<dbReference type="EMBL" id="SJOP01000012">
    <property type="protein sequence ID" value="TCC04753.1"/>
    <property type="molecule type" value="Genomic_DNA"/>
</dbReference>
<dbReference type="InterPro" id="IPR007016">
    <property type="entry name" value="O-antigen_ligase-rel_domated"/>
</dbReference>
<dbReference type="GO" id="GO:0016874">
    <property type="term" value="F:ligase activity"/>
    <property type="evidence" value="ECO:0007669"/>
    <property type="project" value="UniProtKB-KW"/>
</dbReference>
<dbReference type="PANTHER" id="PTHR37422">
    <property type="entry name" value="TEICHURONIC ACID BIOSYNTHESIS PROTEIN TUAE"/>
    <property type="match status" value="1"/>
</dbReference>
<proteinExistence type="predicted"/>
<comment type="caution">
    <text evidence="7">The sequence shown here is derived from an EMBL/GenBank/DDBJ whole genome shotgun (WGS) entry which is preliminary data.</text>
</comment>
<evidence type="ECO:0000256" key="2">
    <source>
        <dbReference type="ARBA" id="ARBA00022692"/>
    </source>
</evidence>
<feature type="transmembrane region" description="Helical" evidence="5">
    <location>
        <begin position="377"/>
        <end position="394"/>
    </location>
</feature>
<feature type="transmembrane region" description="Helical" evidence="5">
    <location>
        <begin position="400"/>
        <end position="421"/>
    </location>
</feature>
<dbReference type="Pfam" id="PF04932">
    <property type="entry name" value="Wzy_C"/>
    <property type="match status" value="1"/>
</dbReference>